<keyword evidence="1" id="KW-1133">Transmembrane helix</keyword>
<protein>
    <submittedName>
        <fullName evidence="2">Putative membrane protein</fullName>
    </submittedName>
</protein>
<gene>
    <name evidence="2" type="ordered locus">ACP_3081</name>
</gene>
<sequence length="560" mass="62347">MSWMERSAEAGDRPRRWSGWDTLALLLDAAVVSIGLLWHDPWADEAQAWLIARSMGFWQIVAHGVRYEGSPALWHCFLHLLILLHVSYSGMAWATGAMALAGIAIFLRWSPFPPILRLLLPLTFWLAYQDAVIARSYVLFTPLGFAAAALLRNRAQRPILLAVILALCANISLHGFLAALGLAAVALMQAWRSRSRSGVAGLGRNPAGIAAALILLTGVSVAVFSAYPPPDDSWPAATNIVKSAKRMDAQLLGRPLAAKYQPHSSATTAADQLVPLPYPRHHRTPLQSLHKRAARILGTITFPLSDAGLYGLLLFGALCWLAIRTPPTLEAGPMGWPGLLPYLVLVLIFSSMYLEPRHCGMMMMGFFIALWLVWPSTTQPLTRGHRIVTALLVLMAVEQIAWTAHALWRSTRTASAPSTATAAFLKQYSGVPVDGFYYHSINVLPYFRRNIYANQSSPYWLWSKHQHIDRDAPIAIAKRPRIIVVGGFRWSPRDSAVSYDWKRPGAGLNSIWQNDRYRIVAYAKQHGYSETHDFCGYQFMRFGYVERDCDIILEPSAEAR</sequence>
<feature type="transmembrane region" description="Helical" evidence="1">
    <location>
        <begin position="127"/>
        <end position="151"/>
    </location>
</feature>
<evidence type="ECO:0000313" key="3">
    <source>
        <dbReference type="Proteomes" id="UP000002207"/>
    </source>
</evidence>
<dbReference type="Proteomes" id="UP000002207">
    <property type="component" value="Chromosome"/>
</dbReference>
<dbReference type="OrthoDB" id="8895194at2"/>
<accession>C1F4Z5</accession>
<dbReference type="eggNOG" id="ENOG5030V7V">
    <property type="taxonomic scope" value="Bacteria"/>
</dbReference>
<feature type="transmembrane region" description="Helical" evidence="1">
    <location>
        <begin position="77"/>
        <end position="107"/>
    </location>
</feature>
<keyword evidence="3" id="KW-1185">Reference proteome</keyword>
<feature type="transmembrane region" description="Helical" evidence="1">
    <location>
        <begin position="207"/>
        <end position="227"/>
    </location>
</feature>
<feature type="transmembrane region" description="Helical" evidence="1">
    <location>
        <begin position="296"/>
        <end position="323"/>
    </location>
</feature>
<dbReference type="RefSeq" id="WP_015898129.1">
    <property type="nucleotide sequence ID" value="NC_012483.1"/>
</dbReference>
<keyword evidence="1" id="KW-0472">Membrane</keyword>
<organism evidence="2 3">
    <name type="scientific">Acidobacterium capsulatum (strain ATCC 51196 / DSM 11244 / BCRC 80197 / JCM 7670 / NBRC 15755 / NCIMB 13165 / 161)</name>
    <dbReference type="NCBI Taxonomy" id="240015"/>
    <lineage>
        <taxon>Bacteria</taxon>
        <taxon>Pseudomonadati</taxon>
        <taxon>Acidobacteriota</taxon>
        <taxon>Terriglobia</taxon>
        <taxon>Terriglobales</taxon>
        <taxon>Acidobacteriaceae</taxon>
        <taxon>Acidobacterium</taxon>
    </lineage>
</organism>
<dbReference type="AlphaFoldDB" id="C1F4Z5"/>
<evidence type="ECO:0000256" key="1">
    <source>
        <dbReference type="SAM" id="Phobius"/>
    </source>
</evidence>
<evidence type="ECO:0000313" key="2">
    <source>
        <dbReference type="EMBL" id="ACO32352.1"/>
    </source>
</evidence>
<reference evidence="2 3" key="1">
    <citation type="journal article" date="2009" name="Appl. Environ. Microbiol.">
        <title>Three genomes from the phylum Acidobacteria provide insight into the lifestyles of these microorganisms in soils.</title>
        <authorList>
            <person name="Ward N.L."/>
            <person name="Challacombe J.F."/>
            <person name="Janssen P.H."/>
            <person name="Henrissat B."/>
            <person name="Coutinho P.M."/>
            <person name="Wu M."/>
            <person name="Xie G."/>
            <person name="Haft D.H."/>
            <person name="Sait M."/>
            <person name="Badger J."/>
            <person name="Barabote R.D."/>
            <person name="Bradley B."/>
            <person name="Brettin T.S."/>
            <person name="Brinkac L.M."/>
            <person name="Bruce D."/>
            <person name="Creasy T."/>
            <person name="Daugherty S.C."/>
            <person name="Davidsen T.M."/>
            <person name="DeBoy R.T."/>
            <person name="Detter J.C."/>
            <person name="Dodson R.J."/>
            <person name="Durkin A.S."/>
            <person name="Ganapathy A."/>
            <person name="Gwinn-Giglio M."/>
            <person name="Han C.S."/>
            <person name="Khouri H."/>
            <person name="Kiss H."/>
            <person name="Kothari S.P."/>
            <person name="Madupu R."/>
            <person name="Nelson K.E."/>
            <person name="Nelson W.C."/>
            <person name="Paulsen I."/>
            <person name="Penn K."/>
            <person name="Ren Q."/>
            <person name="Rosovitz M.J."/>
            <person name="Selengut J.D."/>
            <person name="Shrivastava S."/>
            <person name="Sullivan S.A."/>
            <person name="Tapia R."/>
            <person name="Thompson L.S."/>
            <person name="Watkins K.L."/>
            <person name="Yang Q."/>
            <person name="Yu C."/>
            <person name="Zafar N."/>
            <person name="Zhou L."/>
            <person name="Kuske C.R."/>
        </authorList>
    </citation>
    <scope>NUCLEOTIDE SEQUENCE [LARGE SCALE GENOMIC DNA]</scope>
    <source>
        <strain evidence="3">ATCC 51196 / DSM 11244 / BCRC 80197 / JCM 7670 / NBRC 15755 / NCIMB 13165 / 161</strain>
    </source>
</reference>
<feature type="transmembrane region" description="Helical" evidence="1">
    <location>
        <begin position="158"/>
        <end position="187"/>
    </location>
</feature>
<dbReference type="KEGG" id="aca:ACP_3081"/>
<proteinExistence type="predicted"/>
<name>C1F4Z5_ACIC5</name>
<dbReference type="InParanoid" id="C1F4Z5"/>
<dbReference type="EMBL" id="CP001472">
    <property type="protein sequence ID" value="ACO32352.1"/>
    <property type="molecule type" value="Genomic_DNA"/>
</dbReference>
<dbReference type="HOGENOM" id="CLU_486298_0_0_0"/>
<feature type="transmembrane region" description="Helical" evidence="1">
    <location>
        <begin position="335"/>
        <end position="354"/>
    </location>
</feature>
<keyword evidence="1" id="KW-0812">Transmembrane</keyword>